<reference evidence="2 3" key="1">
    <citation type="journal article" date="2022" name="Allergy">
        <title>Genome assembly and annotation of Periplaneta americana reveal a comprehensive cockroach allergen profile.</title>
        <authorList>
            <person name="Wang L."/>
            <person name="Xiong Q."/>
            <person name="Saelim N."/>
            <person name="Wang L."/>
            <person name="Nong W."/>
            <person name="Wan A.T."/>
            <person name="Shi M."/>
            <person name="Liu X."/>
            <person name="Cao Q."/>
            <person name="Hui J.H.L."/>
            <person name="Sookrung N."/>
            <person name="Leung T.F."/>
            <person name="Tungtrongchitr A."/>
            <person name="Tsui S.K.W."/>
        </authorList>
    </citation>
    <scope>NUCLEOTIDE SEQUENCE [LARGE SCALE GENOMIC DNA]</scope>
    <source>
        <strain evidence="2">PWHHKU_190912</strain>
    </source>
</reference>
<evidence type="ECO:0000313" key="2">
    <source>
        <dbReference type="EMBL" id="KAJ4447551.1"/>
    </source>
</evidence>
<feature type="compositionally biased region" description="Low complexity" evidence="1">
    <location>
        <begin position="41"/>
        <end position="58"/>
    </location>
</feature>
<feature type="region of interest" description="Disordered" evidence="1">
    <location>
        <begin position="1"/>
        <end position="74"/>
    </location>
</feature>
<dbReference type="EMBL" id="JAJSOF020000005">
    <property type="protein sequence ID" value="KAJ4447551.1"/>
    <property type="molecule type" value="Genomic_DNA"/>
</dbReference>
<feature type="region of interest" description="Disordered" evidence="1">
    <location>
        <begin position="468"/>
        <end position="511"/>
    </location>
</feature>
<dbReference type="Proteomes" id="UP001148838">
    <property type="component" value="Unassembled WGS sequence"/>
</dbReference>
<accession>A0ABQ8TLM4</accession>
<feature type="region of interest" description="Disordered" evidence="1">
    <location>
        <begin position="211"/>
        <end position="231"/>
    </location>
</feature>
<evidence type="ECO:0000256" key="1">
    <source>
        <dbReference type="SAM" id="MobiDB-lite"/>
    </source>
</evidence>
<feature type="region of interest" description="Disordered" evidence="1">
    <location>
        <begin position="399"/>
        <end position="429"/>
    </location>
</feature>
<sequence>MAGLCEGGNEPPGSLKASKVSVESRRHSLDSQVSVQIAEVTATRKAAATPMPAASTATVSGGRGRKTRSRRQRREFGRIRSSRVGPLLIRRGSTTSQESQLGAQILSALTLANTTLPSFVPNLKKRRTGNAGLDSSKVILPFALPDQSLDVSDEEQNSDEKISGTIKKFDIFLCREANDVDLEDINDSDGEISDGMPAENDMKVVIASKFNEDENDDRNDDINNKRKNRSTEINANTVSANDGIHIEEDQKNSIVDMGSHHSISAEVDDYRSRTSEGNRYRNNYGDCKNINIPDEVKLYLTEGSDDEPPQKLNFVPSVDIGGVSDGSTSFCPELSHLVVQSSHSGLSQGSPHNFDASKTRVISVTPYNQSNNEGREVGTQTTLSIDCIEMQELKGKNIIHPSPRACASQSTRVSPPSSRPSVPRSYSHGHFEKNQTSLVNKIADNVLSSPAGRALNYSYNVQRLVQELSEGSHAGPPVRPERRKSAQGKNSVRSKSADNKNVELQWNPVAL</sequence>
<feature type="compositionally biased region" description="Basic residues" evidence="1">
    <location>
        <begin position="63"/>
        <end position="73"/>
    </location>
</feature>
<organism evidence="2 3">
    <name type="scientific">Periplaneta americana</name>
    <name type="common">American cockroach</name>
    <name type="synonym">Blatta americana</name>
    <dbReference type="NCBI Taxonomy" id="6978"/>
    <lineage>
        <taxon>Eukaryota</taxon>
        <taxon>Metazoa</taxon>
        <taxon>Ecdysozoa</taxon>
        <taxon>Arthropoda</taxon>
        <taxon>Hexapoda</taxon>
        <taxon>Insecta</taxon>
        <taxon>Pterygota</taxon>
        <taxon>Neoptera</taxon>
        <taxon>Polyneoptera</taxon>
        <taxon>Dictyoptera</taxon>
        <taxon>Blattodea</taxon>
        <taxon>Blattoidea</taxon>
        <taxon>Blattidae</taxon>
        <taxon>Blattinae</taxon>
        <taxon>Periplaneta</taxon>
    </lineage>
</organism>
<evidence type="ECO:0000313" key="3">
    <source>
        <dbReference type="Proteomes" id="UP001148838"/>
    </source>
</evidence>
<comment type="caution">
    <text evidence="2">The sequence shown here is derived from an EMBL/GenBank/DDBJ whole genome shotgun (WGS) entry which is preliminary data.</text>
</comment>
<feature type="compositionally biased region" description="Low complexity" evidence="1">
    <location>
        <begin position="408"/>
        <end position="426"/>
    </location>
</feature>
<gene>
    <name evidence="2" type="ORF">ANN_09558</name>
</gene>
<name>A0ABQ8TLM4_PERAM</name>
<keyword evidence="3" id="KW-1185">Reference proteome</keyword>
<protein>
    <submittedName>
        <fullName evidence="2">Uncharacterized protein</fullName>
    </submittedName>
</protein>
<proteinExistence type="predicted"/>